<evidence type="ECO:0000256" key="1">
    <source>
        <dbReference type="SAM" id="MobiDB-lite"/>
    </source>
</evidence>
<dbReference type="AlphaFoldDB" id="A0A0H2RPQ3"/>
<keyword evidence="3" id="KW-1185">Reference proteome</keyword>
<evidence type="ECO:0000313" key="2">
    <source>
        <dbReference type="EMBL" id="KLO06811.1"/>
    </source>
</evidence>
<evidence type="ECO:0008006" key="4">
    <source>
        <dbReference type="Google" id="ProtNLM"/>
    </source>
</evidence>
<protein>
    <recommendedName>
        <fullName evidence="4">BTB domain-containing protein</fullName>
    </recommendedName>
</protein>
<dbReference type="OrthoDB" id="3893071at2759"/>
<accession>A0A0H2RPQ3</accession>
<dbReference type="Gene3D" id="3.30.710.10">
    <property type="entry name" value="Potassium Channel Kv1.1, Chain A"/>
    <property type="match status" value="1"/>
</dbReference>
<dbReference type="InParanoid" id="A0A0H2RPQ3"/>
<organism evidence="2 3">
    <name type="scientific">Schizopora paradoxa</name>
    <dbReference type="NCBI Taxonomy" id="27342"/>
    <lineage>
        <taxon>Eukaryota</taxon>
        <taxon>Fungi</taxon>
        <taxon>Dikarya</taxon>
        <taxon>Basidiomycota</taxon>
        <taxon>Agaricomycotina</taxon>
        <taxon>Agaricomycetes</taxon>
        <taxon>Hymenochaetales</taxon>
        <taxon>Schizoporaceae</taxon>
        <taxon>Schizopora</taxon>
    </lineage>
</organism>
<gene>
    <name evidence="2" type="ORF">SCHPADRAFT_860929</name>
</gene>
<dbReference type="Proteomes" id="UP000053477">
    <property type="component" value="Unassembled WGS sequence"/>
</dbReference>
<dbReference type="EMBL" id="KQ086179">
    <property type="protein sequence ID" value="KLO06811.1"/>
    <property type="molecule type" value="Genomic_DNA"/>
</dbReference>
<feature type="region of interest" description="Disordered" evidence="1">
    <location>
        <begin position="1"/>
        <end position="25"/>
    </location>
</feature>
<evidence type="ECO:0000313" key="3">
    <source>
        <dbReference type="Proteomes" id="UP000053477"/>
    </source>
</evidence>
<name>A0A0H2RPQ3_9AGAM</name>
<proteinExistence type="predicted"/>
<reference evidence="2 3" key="1">
    <citation type="submission" date="2015-04" db="EMBL/GenBank/DDBJ databases">
        <title>Complete genome sequence of Schizopora paradoxa KUC8140, a cosmopolitan wood degrader in East Asia.</title>
        <authorList>
            <consortium name="DOE Joint Genome Institute"/>
            <person name="Min B."/>
            <person name="Park H."/>
            <person name="Jang Y."/>
            <person name="Kim J.-J."/>
            <person name="Kim K.H."/>
            <person name="Pangilinan J."/>
            <person name="Lipzen A."/>
            <person name="Riley R."/>
            <person name="Grigoriev I.V."/>
            <person name="Spatafora J.W."/>
            <person name="Choi I.-G."/>
        </authorList>
    </citation>
    <scope>NUCLEOTIDE SEQUENCE [LARGE SCALE GENOMIC DNA]</scope>
    <source>
        <strain evidence="2 3">KUC8140</strain>
    </source>
</reference>
<sequence length="338" mass="38583">MNIDVTMDSNAEPETSATDVEVSGPRPHSTLWYEDGNIVLAADVYLYRVHKSILSKHSTVLKDMFQLCSEGEGEPKDSAESASDAEQYEGVPIVRMVNDSDDDVYYFLATLYEHNFFRTHMYTKLSFLKSLAYMCTKYDAHKVRDDLVDHLSQIYPNTLSAYDDIMASKKFKSTRVDRDFHLLAIAKQIDARIVLPTVFYACATQPLSVIMQSSSIIEQGDYDTIISGREKITKHSYKVATLLLLPEKKCQRRNTECEILRTSSLLNYVDFKTDEPPPFPLQAPSDGALPEARADLCKACVKNYLNSLKSSRKSFWDRLPSFFDLEDWNELRQPESKT</sequence>
<feature type="compositionally biased region" description="Polar residues" evidence="1">
    <location>
        <begin position="7"/>
        <end position="18"/>
    </location>
</feature>
<dbReference type="InterPro" id="IPR011333">
    <property type="entry name" value="SKP1/BTB/POZ_sf"/>
</dbReference>